<organism evidence="2">
    <name type="scientific">Arion vulgaris</name>
    <dbReference type="NCBI Taxonomy" id="1028688"/>
    <lineage>
        <taxon>Eukaryota</taxon>
        <taxon>Metazoa</taxon>
        <taxon>Spiralia</taxon>
        <taxon>Lophotrochozoa</taxon>
        <taxon>Mollusca</taxon>
        <taxon>Gastropoda</taxon>
        <taxon>Heterobranchia</taxon>
        <taxon>Euthyneura</taxon>
        <taxon>Panpulmonata</taxon>
        <taxon>Eupulmonata</taxon>
        <taxon>Stylommatophora</taxon>
        <taxon>Helicina</taxon>
        <taxon>Arionoidea</taxon>
        <taxon>Arionidae</taxon>
        <taxon>Arion</taxon>
    </lineage>
</organism>
<protein>
    <submittedName>
        <fullName evidence="2">Uncharacterized protein</fullName>
    </submittedName>
</protein>
<gene>
    <name evidence="2" type="primary">ORF140220</name>
    <name evidence="1" type="synonym">ORF140213</name>
    <name evidence="3" type="synonym">ORF140233</name>
</gene>
<evidence type="ECO:0000313" key="3">
    <source>
        <dbReference type="EMBL" id="CEK84012.1"/>
    </source>
</evidence>
<dbReference type="AlphaFoldDB" id="A0A0B7AVW5"/>
<reference evidence="2" key="1">
    <citation type="submission" date="2014-12" db="EMBL/GenBank/DDBJ databases">
        <title>Insight into the proteome of Arion vulgaris.</title>
        <authorList>
            <person name="Aradska J."/>
            <person name="Bulat T."/>
            <person name="Smidak R."/>
            <person name="Sarate P."/>
            <person name="Gangsoo J."/>
            <person name="Sialana F."/>
            <person name="Bilban M."/>
            <person name="Lubec G."/>
        </authorList>
    </citation>
    <scope>NUCLEOTIDE SEQUENCE</scope>
    <source>
        <tissue evidence="2">Skin</tissue>
    </source>
</reference>
<name>A0A0B7AVW5_9EUPU</name>
<dbReference type="EMBL" id="HACG01037147">
    <property type="protein sequence ID" value="CEK84012.1"/>
    <property type="molecule type" value="Transcribed_RNA"/>
</dbReference>
<proteinExistence type="predicted"/>
<evidence type="ECO:0000313" key="2">
    <source>
        <dbReference type="EMBL" id="CEK84010.1"/>
    </source>
</evidence>
<sequence length="55" mass="5986">MTHDRLTMTLVRATLETTTAISSSVEPVRVDNVTKCTGNELSFSSVDKCRIISAV</sequence>
<dbReference type="EMBL" id="HACG01037145">
    <property type="protein sequence ID" value="CEK84010.1"/>
    <property type="molecule type" value="Transcribed_RNA"/>
</dbReference>
<evidence type="ECO:0000313" key="1">
    <source>
        <dbReference type="EMBL" id="CEK84009.1"/>
    </source>
</evidence>
<dbReference type="EMBL" id="HACG01037144">
    <property type="protein sequence ID" value="CEK84009.1"/>
    <property type="molecule type" value="Transcribed_RNA"/>
</dbReference>
<accession>A0A0B7AVW5</accession>